<protein>
    <submittedName>
        <fullName evidence="1">Uncharacterized protein</fullName>
    </submittedName>
</protein>
<evidence type="ECO:0000313" key="1">
    <source>
        <dbReference type="EMBL" id="KAG0529755.1"/>
    </source>
</evidence>
<reference evidence="1" key="2">
    <citation type="submission" date="2020-10" db="EMBL/GenBank/DDBJ databases">
        <authorList>
            <person name="Cooper E.A."/>
            <person name="Brenton Z.W."/>
            <person name="Flinn B.S."/>
            <person name="Jenkins J."/>
            <person name="Shu S."/>
            <person name="Flowers D."/>
            <person name="Luo F."/>
            <person name="Wang Y."/>
            <person name="Xia P."/>
            <person name="Barry K."/>
            <person name="Daum C."/>
            <person name="Lipzen A."/>
            <person name="Yoshinaga Y."/>
            <person name="Schmutz J."/>
            <person name="Saski C."/>
            <person name="Vermerris W."/>
            <person name="Kresovich S."/>
        </authorList>
    </citation>
    <scope>NUCLEOTIDE SEQUENCE</scope>
</reference>
<sequence>MTPSSRSTGRVFLSCGGGQIYRRCATLGSSTGAPANNLRFRGAGGFPLL</sequence>
<evidence type="ECO:0000313" key="2">
    <source>
        <dbReference type="Proteomes" id="UP000807115"/>
    </source>
</evidence>
<comment type="caution">
    <text evidence="1">The sequence shown here is derived from an EMBL/GenBank/DDBJ whole genome shotgun (WGS) entry which is preliminary data.</text>
</comment>
<organism evidence="1 2">
    <name type="scientific">Sorghum bicolor</name>
    <name type="common">Sorghum</name>
    <name type="synonym">Sorghum vulgare</name>
    <dbReference type="NCBI Taxonomy" id="4558"/>
    <lineage>
        <taxon>Eukaryota</taxon>
        <taxon>Viridiplantae</taxon>
        <taxon>Streptophyta</taxon>
        <taxon>Embryophyta</taxon>
        <taxon>Tracheophyta</taxon>
        <taxon>Spermatophyta</taxon>
        <taxon>Magnoliopsida</taxon>
        <taxon>Liliopsida</taxon>
        <taxon>Poales</taxon>
        <taxon>Poaceae</taxon>
        <taxon>PACMAD clade</taxon>
        <taxon>Panicoideae</taxon>
        <taxon>Andropogonodae</taxon>
        <taxon>Andropogoneae</taxon>
        <taxon>Sorghinae</taxon>
        <taxon>Sorghum</taxon>
    </lineage>
</organism>
<dbReference type="AlphaFoldDB" id="A0A921QZQ3"/>
<proteinExistence type="predicted"/>
<reference evidence="1" key="1">
    <citation type="journal article" date="2019" name="BMC Genomics">
        <title>A new reference genome for Sorghum bicolor reveals high levels of sequence similarity between sweet and grain genotypes: implications for the genetics of sugar metabolism.</title>
        <authorList>
            <person name="Cooper E.A."/>
            <person name="Brenton Z.W."/>
            <person name="Flinn B.S."/>
            <person name="Jenkins J."/>
            <person name="Shu S."/>
            <person name="Flowers D."/>
            <person name="Luo F."/>
            <person name="Wang Y."/>
            <person name="Xia P."/>
            <person name="Barry K."/>
            <person name="Daum C."/>
            <person name="Lipzen A."/>
            <person name="Yoshinaga Y."/>
            <person name="Schmutz J."/>
            <person name="Saski C."/>
            <person name="Vermerris W."/>
            <person name="Kresovich S."/>
        </authorList>
    </citation>
    <scope>NUCLEOTIDE SEQUENCE</scope>
</reference>
<dbReference type="Proteomes" id="UP000807115">
    <property type="component" value="Chromosome 5"/>
</dbReference>
<accession>A0A921QZQ3</accession>
<gene>
    <name evidence="1" type="ORF">BDA96_05G125200</name>
</gene>
<dbReference type="EMBL" id="CM027684">
    <property type="protein sequence ID" value="KAG0529755.1"/>
    <property type="molecule type" value="Genomic_DNA"/>
</dbReference>
<name>A0A921QZQ3_SORBI</name>